<dbReference type="CDD" id="cd17261">
    <property type="entry name" value="RMtype1_S_EcoKI-TRD2-CR2_like"/>
    <property type="match status" value="1"/>
</dbReference>
<evidence type="ECO:0000256" key="1">
    <source>
        <dbReference type="ARBA" id="ARBA00010923"/>
    </source>
</evidence>
<dbReference type="RefSeq" id="WP_163286822.1">
    <property type="nucleotide sequence ID" value="NZ_JAAGVY010000050.1"/>
</dbReference>
<keyword evidence="5" id="KW-0378">Hydrolase</keyword>
<keyword evidence="3" id="KW-0238">DNA-binding</keyword>
<reference evidence="5 6" key="1">
    <citation type="submission" date="2020-02" db="EMBL/GenBank/DDBJ databases">
        <title>Out from the shadows clarifying the taxonomy of the family Cryomorphaceae and related taxa by utilizing the GTDB taxonomic framework.</title>
        <authorList>
            <person name="Bowman J.P."/>
        </authorList>
    </citation>
    <scope>NUCLEOTIDE SEQUENCE [LARGE SCALE GENOMIC DNA]</scope>
    <source>
        <strain evidence="5 6">QSSC 1-22</strain>
    </source>
</reference>
<dbReference type="InterPro" id="IPR044946">
    <property type="entry name" value="Restrct_endonuc_typeI_TRD_sf"/>
</dbReference>
<gene>
    <name evidence="5" type="ORF">G3O08_17860</name>
</gene>
<dbReference type="EMBL" id="JAAGVY010000050">
    <property type="protein sequence ID" value="NEN25365.1"/>
    <property type="molecule type" value="Genomic_DNA"/>
</dbReference>
<comment type="similarity">
    <text evidence="1">Belongs to the type-I restriction system S methylase family.</text>
</comment>
<dbReference type="CDD" id="cd17266">
    <property type="entry name" value="RMtype1_S_Sau1132ORF3780P-TRD2-CR2_like"/>
    <property type="match status" value="1"/>
</dbReference>
<comment type="caution">
    <text evidence="5">The sequence shown here is derived from an EMBL/GenBank/DDBJ whole genome shotgun (WGS) entry which is preliminary data.</text>
</comment>
<protein>
    <submittedName>
        <fullName evidence="5">Restriction endonuclease subunit S</fullName>
    </submittedName>
</protein>
<dbReference type="Gene3D" id="3.90.220.20">
    <property type="entry name" value="DNA methylase specificity domains"/>
    <property type="match status" value="2"/>
</dbReference>
<proteinExistence type="inferred from homology"/>
<keyword evidence="5" id="KW-0540">Nuclease</keyword>
<evidence type="ECO:0000256" key="2">
    <source>
        <dbReference type="ARBA" id="ARBA00022747"/>
    </source>
</evidence>
<dbReference type="GO" id="GO:0004519">
    <property type="term" value="F:endonuclease activity"/>
    <property type="evidence" value="ECO:0007669"/>
    <property type="project" value="UniProtKB-KW"/>
</dbReference>
<dbReference type="PANTHER" id="PTHR43140:SF1">
    <property type="entry name" value="TYPE I RESTRICTION ENZYME ECOKI SPECIFICITY SUBUNIT"/>
    <property type="match status" value="1"/>
</dbReference>
<feature type="domain" description="Type I restriction modification DNA specificity" evidence="4">
    <location>
        <begin position="397"/>
        <end position="540"/>
    </location>
</feature>
<accession>A0A7K3WXK6</accession>
<name>A0A7K3WXK6_9FLAO</name>
<evidence type="ECO:0000313" key="5">
    <source>
        <dbReference type="EMBL" id="NEN25365.1"/>
    </source>
</evidence>
<feature type="domain" description="Type I restriction modification DNA specificity" evidence="4">
    <location>
        <begin position="90"/>
        <end position="247"/>
    </location>
</feature>
<dbReference type="InterPro" id="IPR051212">
    <property type="entry name" value="Type-I_RE_S_subunit"/>
</dbReference>
<keyword evidence="2" id="KW-0680">Restriction system</keyword>
<sequence>MQLLEHFKELTVHPKNAEELKGLILQLAVQGKLTKKWRALRQAQGTPIESASVLLEKIATEKAELVRKKKIKKETPLPIITEGEIPYELPKGWRWCRMGEIIKISSGNGLTSANMDKSGNVPVYGGNGITGHHNIGNINKRTIVIGRVGYYCGSIHLTEEVAWVTDNAFVTHYSKSNIDRDFLVWLLKGTNLKKDENATAQPVISGRKVYPIIIALPPLEEQSAIVSIINQLFKEVEHLEHQTKVRIQLKEDFITSALQQLATGDTATEWNFLQEHFKTFFTEKAGVKKLRESILQLAVHGKLTTHWRSENPDVESAAILLGKIKAEKARLVKNKKIKKEKPLPKITEGEIPYELPEGWVWCRLGETLLYSDSGKSPNCVKRPVVDQEWGVLTTTSIQQNKFVETANKVLPLNLEINPQQIVEVGDILITRAGPINRTGIACKVDEINFNLILSDKTIRLKYIENSIFPDFFVSALNSAAIRELLLGKMIGMASSQVNISQNNIKGICFPLPPLEEQKVIISKVNTLMALCVTLEKEIKQNTRLVQQLMQSCLREVFEGEERNEIEEEIRMAAEPESEYRAHGSIKNKN</sequence>
<organism evidence="5 6">
    <name type="scientific">Cryomorpha ignava</name>
    <dbReference type="NCBI Taxonomy" id="101383"/>
    <lineage>
        <taxon>Bacteria</taxon>
        <taxon>Pseudomonadati</taxon>
        <taxon>Bacteroidota</taxon>
        <taxon>Flavobacteriia</taxon>
        <taxon>Flavobacteriales</taxon>
        <taxon>Cryomorphaceae</taxon>
        <taxon>Cryomorpha</taxon>
    </lineage>
</organism>
<dbReference type="GO" id="GO:0009307">
    <property type="term" value="P:DNA restriction-modification system"/>
    <property type="evidence" value="ECO:0007669"/>
    <property type="project" value="UniProtKB-KW"/>
</dbReference>
<evidence type="ECO:0000313" key="6">
    <source>
        <dbReference type="Proteomes" id="UP000486602"/>
    </source>
</evidence>
<dbReference type="Proteomes" id="UP000486602">
    <property type="component" value="Unassembled WGS sequence"/>
</dbReference>
<dbReference type="SUPFAM" id="SSF116734">
    <property type="entry name" value="DNA methylase specificity domain"/>
    <property type="match status" value="2"/>
</dbReference>
<dbReference type="PANTHER" id="PTHR43140">
    <property type="entry name" value="TYPE-1 RESTRICTION ENZYME ECOKI SPECIFICITY PROTEIN"/>
    <property type="match status" value="1"/>
</dbReference>
<evidence type="ECO:0000259" key="4">
    <source>
        <dbReference type="Pfam" id="PF01420"/>
    </source>
</evidence>
<keyword evidence="5" id="KW-0255">Endonuclease</keyword>
<dbReference type="GO" id="GO:0003677">
    <property type="term" value="F:DNA binding"/>
    <property type="evidence" value="ECO:0007669"/>
    <property type="project" value="UniProtKB-KW"/>
</dbReference>
<keyword evidence="6" id="KW-1185">Reference proteome</keyword>
<dbReference type="Pfam" id="PF01420">
    <property type="entry name" value="Methylase_S"/>
    <property type="match status" value="2"/>
</dbReference>
<dbReference type="AlphaFoldDB" id="A0A7K3WXK6"/>
<dbReference type="Gene3D" id="1.10.287.1120">
    <property type="entry name" value="Bipartite methylase S protein"/>
    <property type="match status" value="1"/>
</dbReference>
<evidence type="ECO:0000256" key="3">
    <source>
        <dbReference type="ARBA" id="ARBA00023125"/>
    </source>
</evidence>
<dbReference type="InterPro" id="IPR000055">
    <property type="entry name" value="Restrct_endonuc_typeI_TRD"/>
</dbReference>